<dbReference type="PANTHER" id="PTHR43356:SF2">
    <property type="entry name" value="PHOSPHATE ACETYLTRANSFERASE"/>
    <property type="match status" value="1"/>
</dbReference>
<gene>
    <name evidence="5" type="ORF">ACFODW_07730</name>
</gene>
<name>A0ABV7A5Q2_9BACI</name>
<evidence type="ECO:0000256" key="3">
    <source>
        <dbReference type="ARBA" id="ARBA00023315"/>
    </source>
</evidence>
<dbReference type="InterPro" id="IPR012147">
    <property type="entry name" value="P_Ac_Bu_trans"/>
</dbReference>
<dbReference type="Gene3D" id="3.40.718.10">
    <property type="entry name" value="Isopropylmalate Dehydrogenase"/>
    <property type="match status" value="1"/>
</dbReference>
<dbReference type="InterPro" id="IPR050500">
    <property type="entry name" value="Phos_Acetyltrans/Butyryltrans"/>
</dbReference>
<dbReference type="Pfam" id="PF01515">
    <property type="entry name" value="PTA_PTB"/>
    <property type="match status" value="2"/>
</dbReference>
<comment type="similarity">
    <text evidence="1">Belongs to the phosphate acetyltransferase and butyryltransferase family.</text>
</comment>
<evidence type="ECO:0000313" key="6">
    <source>
        <dbReference type="Proteomes" id="UP001595387"/>
    </source>
</evidence>
<evidence type="ECO:0000256" key="2">
    <source>
        <dbReference type="ARBA" id="ARBA00022679"/>
    </source>
</evidence>
<dbReference type="SUPFAM" id="SSF53659">
    <property type="entry name" value="Isocitrate/Isopropylmalate dehydrogenase-like"/>
    <property type="match status" value="1"/>
</dbReference>
<keyword evidence="2" id="KW-0808">Transferase</keyword>
<evidence type="ECO:0000256" key="1">
    <source>
        <dbReference type="ARBA" id="ARBA00005656"/>
    </source>
</evidence>
<dbReference type="RefSeq" id="WP_390304949.1">
    <property type="nucleotide sequence ID" value="NZ_JBHRRZ010000014.1"/>
</dbReference>
<evidence type="ECO:0000313" key="5">
    <source>
        <dbReference type="EMBL" id="MFC2948225.1"/>
    </source>
</evidence>
<dbReference type="Proteomes" id="UP001595387">
    <property type="component" value="Unassembled WGS sequence"/>
</dbReference>
<reference evidence="6" key="1">
    <citation type="journal article" date="2019" name="Int. J. Syst. Evol. Microbiol.">
        <title>The Global Catalogue of Microorganisms (GCM) 10K type strain sequencing project: providing services to taxonomists for standard genome sequencing and annotation.</title>
        <authorList>
            <consortium name="The Broad Institute Genomics Platform"/>
            <consortium name="The Broad Institute Genome Sequencing Center for Infectious Disease"/>
            <person name="Wu L."/>
            <person name="Ma J."/>
        </authorList>
    </citation>
    <scope>NUCLEOTIDE SEQUENCE [LARGE SCALE GENOMIC DNA]</scope>
    <source>
        <strain evidence="6">KCTC 13193</strain>
    </source>
</reference>
<protein>
    <submittedName>
        <fullName evidence="5">Bifunctional enoyl-CoA hydratase/phosphate acetyltransferase</fullName>
    </submittedName>
</protein>
<keyword evidence="3" id="KW-0012">Acyltransferase</keyword>
<dbReference type="EMBL" id="JBHRRZ010000014">
    <property type="protein sequence ID" value="MFC2948225.1"/>
    <property type="molecule type" value="Genomic_DNA"/>
</dbReference>
<accession>A0ABV7A5Q2</accession>
<dbReference type="PIRSF" id="PIRSF000428">
    <property type="entry name" value="P_Ac_trans"/>
    <property type="match status" value="1"/>
</dbReference>
<dbReference type="PANTHER" id="PTHR43356">
    <property type="entry name" value="PHOSPHATE ACETYLTRANSFERASE"/>
    <property type="match status" value="1"/>
</dbReference>
<proteinExistence type="inferred from homology"/>
<sequence length="301" mass="31545">MRALSSLKSIIPSHKKTVAVANAADASVLAAVKAAMDQQVCHFILVGNKTDISAAALHAGLDVMQPGLEIRHMADTDKAAREAVAAVKNREAELVMKGNLPTKNLLSAVLDKDAGLRTGKILSHLALFEIPALDRLVLLSDAALNIQPNLKEKQHIIQNAKEAAKAIGIPIPRIALLAPVETVNESMQSTMDAAMLTQMNRRGQISGCIIDGPLAFDAAISRKAAEQKGIDSEVAGMADVLVVPTIDAGNMLYKSFIYVGGAKVASIVTGAKAPVVLTSRADSADSKLHSLTLGLAVANKT</sequence>
<feature type="domain" description="Phosphate acetyl/butaryl transferase" evidence="4">
    <location>
        <begin position="10"/>
        <end position="65"/>
    </location>
</feature>
<feature type="domain" description="Phosphate acetyl/butaryl transferase" evidence="4">
    <location>
        <begin position="78"/>
        <end position="289"/>
    </location>
</feature>
<comment type="caution">
    <text evidence="5">The sequence shown here is derived from an EMBL/GenBank/DDBJ whole genome shotgun (WGS) entry which is preliminary data.</text>
</comment>
<evidence type="ECO:0000259" key="4">
    <source>
        <dbReference type="Pfam" id="PF01515"/>
    </source>
</evidence>
<organism evidence="5 6">
    <name type="scientific">Virgibacillus sediminis</name>
    <dbReference type="NCBI Taxonomy" id="202260"/>
    <lineage>
        <taxon>Bacteria</taxon>
        <taxon>Bacillati</taxon>
        <taxon>Bacillota</taxon>
        <taxon>Bacilli</taxon>
        <taxon>Bacillales</taxon>
        <taxon>Bacillaceae</taxon>
        <taxon>Virgibacillus</taxon>
    </lineage>
</organism>
<dbReference type="NCBIfam" id="NF006045">
    <property type="entry name" value="PRK08190.1"/>
    <property type="match status" value="1"/>
</dbReference>
<dbReference type="InterPro" id="IPR002505">
    <property type="entry name" value="PTA_PTB"/>
</dbReference>
<keyword evidence="6" id="KW-1185">Reference proteome</keyword>